<gene>
    <name evidence="1" type="primary">ORF83751</name>
    <name evidence="2" type="synonym">ORF83753</name>
</gene>
<name>A0A0B6ZWJ5_9EUPU</name>
<evidence type="ECO:0000313" key="1">
    <source>
        <dbReference type="EMBL" id="CEK72742.1"/>
    </source>
</evidence>
<dbReference type="EMBL" id="HACG01025877">
    <property type="protein sequence ID" value="CEK72742.1"/>
    <property type="molecule type" value="Transcribed_RNA"/>
</dbReference>
<dbReference type="AlphaFoldDB" id="A0A0B6ZWJ5"/>
<reference evidence="1" key="1">
    <citation type="submission" date="2014-12" db="EMBL/GenBank/DDBJ databases">
        <title>Insight into the proteome of Arion vulgaris.</title>
        <authorList>
            <person name="Aradska J."/>
            <person name="Bulat T."/>
            <person name="Smidak R."/>
            <person name="Sarate P."/>
            <person name="Gangsoo J."/>
            <person name="Sialana F."/>
            <person name="Bilban M."/>
            <person name="Lubec G."/>
        </authorList>
    </citation>
    <scope>NUCLEOTIDE SEQUENCE</scope>
    <source>
        <tissue evidence="1">Skin</tissue>
    </source>
</reference>
<sequence>IFPRWPLSTDCRLFSFKNKGRKLWFRSKENFLSPAFTYEKIQQKSLPSFDF</sequence>
<dbReference type="EMBL" id="HACG01025878">
    <property type="protein sequence ID" value="CEK72743.1"/>
    <property type="molecule type" value="Transcribed_RNA"/>
</dbReference>
<protein>
    <submittedName>
        <fullName evidence="1">Uncharacterized protein</fullName>
    </submittedName>
</protein>
<feature type="non-terminal residue" evidence="1">
    <location>
        <position position="1"/>
    </location>
</feature>
<evidence type="ECO:0000313" key="2">
    <source>
        <dbReference type="EMBL" id="CEK72743.1"/>
    </source>
</evidence>
<proteinExistence type="predicted"/>
<organism evidence="1">
    <name type="scientific">Arion vulgaris</name>
    <dbReference type="NCBI Taxonomy" id="1028688"/>
    <lineage>
        <taxon>Eukaryota</taxon>
        <taxon>Metazoa</taxon>
        <taxon>Spiralia</taxon>
        <taxon>Lophotrochozoa</taxon>
        <taxon>Mollusca</taxon>
        <taxon>Gastropoda</taxon>
        <taxon>Heterobranchia</taxon>
        <taxon>Euthyneura</taxon>
        <taxon>Panpulmonata</taxon>
        <taxon>Eupulmonata</taxon>
        <taxon>Stylommatophora</taxon>
        <taxon>Helicina</taxon>
        <taxon>Arionoidea</taxon>
        <taxon>Arionidae</taxon>
        <taxon>Arion</taxon>
    </lineage>
</organism>
<accession>A0A0B6ZWJ5</accession>